<dbReference type="EMBL" id="LAZR01000730">
    <property type="protein sequence ID" value="KKN59340.1"/>
    <property type="molecule type" value="Genomic_DNA"/>
</dbReference>
<comment type="caution">
    <text evidence="2">The sequence shown here is derived from an EMBL/GenBank/DDBJ whole genome shotgun (WGS) entry which is preliminary data.</text>
</comment>
<organism evidence="2">
    <name type="scientific">marine sediment metagenome</name>
    <dbReference type="NCBI Taxonomy" id="412755"/>
    <lineage>
        <taxon>unclassified sequences</taxon>
        <taxon>metagenomes</taxon>
        <taxon>ecological metagenomes</taxon>
    </lineage>
</organism>
<evidence type="ECO:0000256" key="1">
    <source>
        <dbReference type="SAM" id="Phobius"/>
    </source>
</evidence>
<reference evidence="2" key="1">
    <citation type="journal article" date="2015" name="Nature">
        <title>Complex archaea that bridge the gap between prokaryotes and eukaryotes.</title>
        <authorList>
            <person name="Spang A."/>
            <person name="Saw J.H."/>
            <person name="Jorgensen S.L."/>
            <person name="Zaremba-Niedzwiedzka K."/>
            <person name="Martijn J."/>
            <person name="Lind A.E."/>
            <person name="van Eijk R."/>
            <person name="Schleper C."/>
            <person name="Guy L."/>
            <person name="Ettema T.J."/>
        </authorList>
    </citation>
    <scope>NUCLEOTIDE SEQUENCE</scope>
</reference>
<sequence length="164" mass="17896">DRKLETDANVIFSSVLCQRALISLLALSRGRRGKDITGCIRLTFQYLKPTMTCRNVFIVLLMILALPISGTAQTMTLDTRHTMSLSAIASNDDTSALDASAHECCDPDALKSACENGQECKTSSLLQLAVNKTVSLALPPRHPTLLPVRVPARTPDIIWHPPRS</sequence>
<gene>
    <name evidence="2" type="ORF">LCGC14_0543230</name>
</gene>
<proteinExistence type="predicted"/>
<dbReference type="AlphaFoldDB" id="A0A0F9RSC8"/>
<name>A0A0F9RSC8_9ZZZZ</name>
<feature type="transmembrane region" description="Helical" evidence="1">
    <location>
        <begin position="56"/>
        <end position="77"/>
    </location>
</feature>
<accession>A0A0F9RSC8</accession>
<evidence type="ECO:0000313" key="2">
    <source>
        <dbReference type="EMBL" id="KKN59340.1"/>
    </source>
</evidence>
<feature type="non-terminal residue" evidence="2">
    <location>
        <position position="1"/>
    </location>
</feature>
<keyword evidence="1" id="KW-0472">Membrane</keyword>
<keyword evidence="1" id="KW-1133">Transmembrane helix</keyword>
<protein>
    <submittedName>
        <fullName evidence="2">Uncharacterized protein</fullName>
    </submittedName>
</protein>
<keyword evidence="1" id="KW-0812">Transmembrane</keyword>